<organism evidence="2 3">
    <name type="scientific">Arthrobacter pityocampae</name>
    <dbReference type="NCBI Taxonomy" id="547334"/>
    <lineage>
        <taxon>Bacteria</taxon>
        <taxon>Bacillati</taxon>
        <taxon>Actinomycetota</taxon>
        <taxon>Actinomycetes</taxon>
        <taxon>Micrococcales</taxon>
        <taxon>Micrococcaceae</taxon>
        <taxon>Arthrobacter</taxon>
    </lineage>
</organism>
<proteinExistence type="predicted"/>
<comment type="caution">
    <text evidence="2">The sequence shown here is derived from an EMBL/GenBank/DDBJ whole genome shotgun (WGS) entry which is preliminary data.</text>
</comment>
<gene>
    <name evidence="2" type="ORF">C4K88_10455</name>
</gene>
<dbReference type="AlphaFoldDB" id="A0A2S5IX88"/>
<keyword evidence="3" id="KW-1185">Reference proteome</keyword>
<dbReference type="InterPro" id="IPR049790">
    <property type="entry name" value="Rv3655c/TadE"/>
</dbReference>
<reference evidence="2 3" key="1">
    <citation type="journal article" date="2014" name="Int. J. Syst. Evol. Microbiol.">
        <title>Arthrobacter pityocampae sp. nov., isolated from Thaumetopoea pityocampa (Lep., Thaumetopoeidae).</title>
        <authorList>
            <person name="Ince I.A."/>
            <person name="Demirbag Z."/>
            <person name="Kati H."/>
        </authorList>
    </citation>
    <scope>NUCLEOTIDE SEQUENCE [LARGE SCALE GENOMIC DNA]</scope>
    <source>
        <strain evidence="2 3">Tp2</strain>
    </source>
</reference>
<dbReference type="NCBIfam" id="NF041390">
    <property type="entry name" value="TadE_Rv3655c"/>
    <property type="match status" value="1"/>
</dbReference>
<accession>A0A2S5IX88</accession>
<dbReference type="EMBL" id="PRKW01000004">
    <property type="protein sequence ID" value="PPB49120.1"/>
    <property type="molecule type" value="Genomic_DNA"/>
</dbReference>
<sequence length="124" mass="13061">MARSYRGERTASLQRGSVTAEVAVVLPALVVLLALLLATAHVGSAQLRLEEAARAGAREVMRGESSASVQQTVQRLAGDNATAQVGVAGDWTTIEVRARVEGPLVELMDLELRASASGRKEHDG</sequence>
<dbReference type="InterPro" id="IPR012495">
    <property type="entry name" value="TadE-like_dom"/>
</dbReference>
<protein>
    <submittedName>
        <fullName evidence="2">Pilus assembly protein TadE</fullName>
    </submittedName>
</protein>
<dbReference type="Proteomes" id="UP000239297">
    <property type="component" value="Unassembled WGS sequence"/>
</dbReference>
<evidence type="ECO:0000313" key="3">
    <source>
        <dbReference type="Proteomes" id="UP000239297"/>
    </source>
</evidence>
<dbReference type="Pfam" id="PF07811">
    <property type="entry name" value="TadE"/>
    <property type="match status" value="1"/>
</dbReference>
<evidence type="ECO:0000259" key="1">
    <source>
        <dbReference type="Pfam" id="PF07811"/>
    </source>
</evidence>
<feature type="domain" description="TadE-like" evidence="1">
    <location>
        <begin position="16"/>
        <end position="58"/>
    </location>
</feature>
<evidence type="ECO:0000313" key="2">
    <source>
        <dbReference type="EMBL" id="PPB49120.1"/>
    </source>
</evidence>
<name>A0A2S5IX88_9MICC</name>
<dbReference type="OrthoDB" id="4955224at2"/>